<feature type="region of interest" description="Disordered" evidence="1">
    <location>
        <begin position="225"/>
        <end position="277"/>
    </location>
</feature>
<comment type="caution">
    <text evidence="2">The sequence shown here is derived from an EMBL/GenBank/DDBJ whole genome shotgun (WGS) entry which is preliminary data.</text>
</comment>
<protein>
    <submittedName>
        <fullName evidence="2">Uncharacterized protein</fullName>
    </submittedName>
</protein>
<name>A0A9D4KQE1_DREPO</name>
<evidence type="ECO:0000313" key="2">
    <source>
        <dbReference type="EMBL" id="KAH3843774.1"/>
    </source>
</evidence>
<evidence type="ECO:0000313" key="3">
    <source>
        <dbReference type="Proteomes" id="UP000828390"/>
    </source>
</evidence>
<feature type="compositionally biased region" description="Polar residues" evidence="1">
    <location>
        <begin position="144"/>
        <end position="153"/>
    </location>
</feature>
<reference evidence="2" key="1">
    <citation type="journal article" date="2019" name="bioRxiv">
        <title>The Genome of the Zebra Mussel, Dreissena polymorpha: A Resource for Invasive Species Research.</title>
        <authorList>
            <person name="McCartney M.A."/>
            <person name="Auch B."/>
            <person name="Kono T."/>
            <person name="Mallez S."/>
            <person name="Zhang Y."/>
            <person name="Obille A."/>
            <person name="Becker A."/>
            <person name="Abrahante J.E."/>
            <person name="Garbe J."/>
            <person name="Badalamenti J.P."/>
            <person name="Herman A."/>
            <person name="Mangelson H."/>
            <person name="Liachko I."/>
            <person name="Sullivan S."/>
            <person name="Sone E.D."/>
            <person name="Koren S."/>
            <person name="Silverstein K.A.T."/>
            <person name="Beckman K.B."/>
            <person name="Gohl D.M."/>
        </authorList>
    </citation>
    <scope>NUCLEOTIDE SEQUENCE</scope>
    <source>
        <strain evidence="2">Duluth1</strain>
        <tissue evidence="2">Whole animal</tissue>
    </source>
</reference>
<reference evidence="2" key="2">
    <citation type="submission" date="2020-11" db="EMBL/GenBank/DDBJ databases">
        <authorList>
            <person name="McCartney M.A."/>
            <person name="Auch B."/>
            <person name="Kono T."/>
            <person name="Mallez S."/>
            <person name="Becker A."/>
            <person name="Gohl D.M."/>
            <person name="Silverstein K.A.T."/>
            <person name="Koren S."/>
            <person name="Bechman K.B."/>
            <person name="Herman A."/>
            <person name="Abrahante J.E."/>
            <person name="Garbe J."/>
        </authorList>
    </citation>
    <scope>NUCLEOTIDE SEQUENCE</scope>
    <source>
        <strain evidence="2">Duluth1</strain>
        <tissue evidence="2">Whole animal</tissue>
    </source>
</reference>
<feature type="compositionally biased region" description="Low complexity" evidence="1">
    <location>
        <begin position="227"/>
        <end position="244"/>
    </location>
</feature>
<feature type="compositionally biased region" description="Low complexity" evidence="1">
    <location>
        <begin position="159"/>
        <end position="175"/>
    </location>
</feature>
<accession>A0A9D4KQE1</accession>
<keyword evidence="3" id="KW-1185">Reference proteome</keyword>
<organism evidence="2 3">
    <name type="scientific">Dreissena polymorpha</name>
    <name type="common">Zebra mussel</name>
    <name type="synonym">Mytilus polymorpha</name>
    <dbReference type="NCBI Taxonomy" id="45954"/>
    <lineage>
        <taxon>Eukaryota</taxon>
        <taxon>Metazoa</taxon>
        <taxon>Spiralia</taxon>
        <taxon>Lophotrochozoa</taxon>
        <taxon>Mollusca</taxon>
        <taxon>Bivalvia</taxon>
        <taxon>Autobranchia</taxon>
        <taxon>Heteroconchia</taxon>
        <taxon>Euheterodonta</taxon>
        <taxon>Imparidentia</taxon>
        <taxon>Neoheterodontei</taxon>
        <taxon>Myida</taxon>
        <taxon>Dreissenoidea</taxon>
        <taxon>Dreissenidae</taxon>
        <taxon>Dreissena</taxon>
    </lineage>
</organism>
<dbReference type="EMBL" id="JAIWYP010000004">
    <property type="protein sequence ID" value="KAH3843774.1"/>
    <property type="molecule type" value="Genomic_DNA"/>
</dbReference>
<gene>
    <name evidence="2" type="ORF">DPMN_117305</name>
</gene>
<feature type="region of interest" description="Disordered" evidence="1">
    <location>
        <begin position="142"/>
        <end position="176"/>
    </location>
</feature>
<dbReference type="AlphaFoldDB" id="A0A9D4KQE1"/>
<evidence type="ECO:0000256" key="1">
    <source>
        <dbReference type="SAM" id="MobiDB-lite"/>
    </source>
</evidence>
<dbReference type="Proteomes" id="UP000828390">
    <property type="component" value="Unassembled WGS sequence"/>
</dbReference>
<sequence length="324" mass="36252">MADCIESTYGHREEQVIIMDSEEYTDVSLHESATDNLAIHVKSKADGKLRIRCRKLKNPRRGKQFMQQKEEIKMMRSEETRLANLKLPGSTNDSGPGEYTAASPHCSPVSPLDERAVYERLSPLARWKLHSRVQDSFFVPISRNADNGNQLSGSKENSDSVSPNSSGSEYSSPSNEDTRYLNLIKIKQIQSAFTITEDKEIPGCALSLGHVYALKKRIIKREEEMSGGKSIGSDGSSDQSSNNSPQNVETDSTDSRTDTDCTSYKRKPLQTEPVDLSVKKSSPAHWYEDIHLSETENQSAANVRMGFRGLAFLKKKWRTSPQSL</sequence>
<proteinExistence type="predicted"/>